<dbReference type="OrthoDB" id="7858956at2"/>
<feature type="transmembrane region" description="Helical" evidence="1">
    <location>
        <begin position="21"/>
        <end position="45"/>
    </location>
</feature>
<feature type="transmembrane region" description="Helical" evidence="1">
    <location>
        <begin position="194"/>
        <end position="221"/>
    </location>
</feature>
<reference evidence="3" key="1">
    <citation type="submission" date="2017-01" db="EMBL/GenBank/DDBJ databases">
        <authorList>
            <person name="Varghese N."/>
            <person name="Submissions S."/>
        </authorList>
    </citation>
    <scope>NUCLEOTIDE SEQUENCE [LARGE SCALE GENOMIC DNA]</scope>
    <source>
        <strain evidence="3">DSM 29591</strain>
    </source>
</reference>
<dbReference type="EMBL" id="FTPR01000001">
    <property type="protein sequence ID" value="SIT82091.1"/>
    <property type="molecule type" value="Genomic_DNA"/>
</dbReference>
<dbReference type="AlphaFoldDB" id="A0A1R3WUR1"/>
<feature type="transmembrane region" description="Helical" evidence="1">
    <location>
        <begin position="146"/>
        <end position="173"/>
    </location>
</feature>
<organism evidence="2 3">
    <name type="scientific">Yoonia rosea</name>
    <dbReference type="NCBI Taxonomy" id="287098"/>
    <lineage>
        <taxon>Bacteria</taxon>
        <taxon>Pseudomonadati</taxon>
        <taxon>Pseudomonadota</taxon>
        <taxon>Alphaproteobacteria</taxon>
        <taxon>Rhodobacterales</taxon>
        <taxon>Paracoccaceae</taxon>
        <taxon>Yoonia</taxon>
    </lineage>
</organism>
<keyword evidence="1" id="KW-0472">Membrane</keyword>
<protein>
    <submittedName>
        <fullName evidence="2">Uncharacterized protein</fullName>
    </submittedName>
</protein>
<accession>A0A1R3WUR1</accession>
<evidence type="ECO:0000313" key="3">
    <source>
        <dbReference type="Proteomes" id="UP000186997"/>
    </source>
</evidence>
<name>A0A1R3WUR1_9RHOB</name>
<dbReference type="RefSeq" id="WP_076658946.1">
    <property type="nucleotide sequence ID" value="NZ_FTPR01000001.1"/>
</dbReference>
<feature type="transmembrane region" description="Helical" evidence="1">
    <location>
        <begin position="251"/>
        <end position="278"/>
    </location>
</feature>
<evidence type="ECO:0000256" key="1">
    <source>
        <dbReference type="SAM" id="Phobius"/>
    </source>
</evidence>
<keyword evidence="3" id="KW-1185">Reference proteome</keyword>
<proteinExistence type="predicted"/>
<evidence type="ECO:0000313" key="2">
    <source>
        <dbReference type="EMBL" id="SIT82091.1"/>
    </source>
</evidence>
<keyword evidence="1" id="KW-1133">Transmembrane helix</keyword>
<feature type="transmembrane region" description="Helical" evidence="1">
    <location>
        <begin position="95"/>
        <end position="117"/>
    </location>
</feature>
<sequence>MIFLRAIPFSFSILWRYLVALPALILALFAFAFLALIVIVVAMLVSPLFGFLLAMAFGVGVSVVPVMVGLRVGLQAHHIRPRVSYFGMMKPAIGYSIFETAVMLVLFVASVAVFILLTPLDMADLASLDARDTDALVADLTAISPVLTWVLIGAVALVSFALRAALLVPFAGASVGKDPTDRAHTPFYGFGNGFVPVFLLVLLSYVGLSFAVPLVVVGLAMAGLAQNALAEIARIATFDELGDFATLGLDAIILIAVTLFVMLFFFSLQCAGAVLVYMRERDAIVARQKAFDKELRKEEETLRTPVMEKDDMLALVRSRMPERKY</sequence>
<feature type="transmembrane region" description="Helical" evidence="1">
    <location>
        <begin position="51"/>
        <end position="74"/>
    </location>
</feature>
<keyword evidence="1" id="KW-0812">Transmembrane</keyword>
<dbReference type="Proteomes" id="UP000186997">
    <property type="component" value="Unassembled WGS sequence"/>
</dbReference>
<gene>
    <name evidence="2" type="ORF">SAMN05421665_1383</name>
</gene>